<dbReference type="AlphaFoldDB" id="A0A2H3KN45"/>
<feature type="transmembrane region" description="Helical" evidence="1">
    <location>
        <begin position="12"/>
        <end position="29"/>
    </location>
</feature>
<name>A0A2H3KN45_9CHLR</name>
<comment type="caution">
    <text evidence="2">The sequence shown here is derived from an EMBL/GenBank/DDBJ whole genome shotgun (WGS) entry which is preliminary data.</text>
</comment>
<organism evidence="2 3">
    <name type="scientific">Candidatus Chloroploca asiatica</name>
    <dbReference type="NCBI Taxonomy" id="1506545"/>
    <lineage>
        <taxon>Bacteria</taxon>
        <taxon>Bacillati</taxon>
        <taxon>Chloroflexota</taxon>
        <taxon>Chloroflexia</taxon>
        <taxon>Chloroflexales</taxon>
        <taxon>Chloroflexineae</taxon>
        <taxon>Oscillochloridaceae</taxon>
        <taxon>Candidatus Chloroploca</taxon>
    </lineage>
</organism>
<dbReference type="EMBL" id="LYXE01000066">
    <property type="protein sequence ID" value="PDV99603.1"/>
    <property type="molecule type" value="Genomic_DNA"/>
</dbReference>
<dbReference type="InterPro" id="IPR021315">
    <property type="entry name" value="Gap/Sap"/>
</dbReference>
<evidence type="ECO:0008006" key="4">
    <source>
        <dbReference type="Google" id="ProtNLM"/>
    </source>
</evidence>
<keyword evidence="3" id="KW-1185">Reference proteome</keyword>
<feature type="transmembrane region" description="Helical" evidence="1">
    <location>
        <begin position="72"/>
        <end position="90"/>
    </location>
</feature>
<dbReference type="RefSeq" id="WP_097651768.1">
    <property type="nucleotide sequence ID" value="NZ_LYXE01000066.1"/>
</dbReference>
<keyword evidence="1" id="KW-0812">Transmembrane</keyword>
<keyword evidence="1" id="KW-1133">Transmembrane helix</keyword>
<proteinExistence type="predicted"/>
<dbReference type="Pfam" id="PF11139">
    <property type="entry name" value="SfLAP"/>
    <property type="match status" value="1"/>
</dbReference>
<sequence>MFPLFVELLPMILGNILAPLWLIIVLLLLASPNGLLKASAFVLGMTLTRVAQGVLFGLVLGSSDKAAEGDGLVAATLKLVLGILLLIAAFKKWRKEEDPDEPPPKWMQSLEQATPLKVLGIGALGIAIGAKLWAFTLSALAVINEAGLDRTDAIIAYAGYIFFAQILLILALLFAAVAPKQSQSVLQRANTWLTTYNRPISITVTLVFGLLFTWNGVSAFLGG</sequence>
<evidence type="ECO:0000256" key="1">
    <source>
        <dbReference type="SAM" id="Phobius"/>
    </source>
</evidence>
<feature type="transmembrane region" description="Helical" evidence="1">
    <location>
        <begin position="199"/>
        <end position="221"/>
    </location>
</feature>
<keyword evidence="1" id="KW-0472">Membrane</keyword>
<gene>
    <name evidence="2" type="ORF">A9Q02_11695</name>
</gene>
<feature type="transmembrane region" description="Helical" evidence="1">
    <location>
        <begin position="118"/>
        <end position="142"/>
    </location>
</feature>
<accession>A0A2H3KN45</accession>
<reference evidence="2 3" key="1">
    <citation type="submission" date="2016-05" db="EMBL/GenBank/DDBJ databases">
        <authorList>
            <person name="Lavstsen T."/>
            <person name="Jespersen J.S."/>
        </authorList>
    </citation>
    <scope>NUCLEOTIDE SEQUENCE [LARGE SCALE GENOMIC DNA]</scope>
    <source>
        <strain evidence="2 3">B7-9</strain>
    </source>
</reference>
<feature type="transmembrane region" description="Helical" evidence="1">
    <location>
        <begin position="41"/>
        <end position="60"/>
    </location>
</feature>
<dbReference type="OrthoDB" id="160381at2"/>
<protein>
    <recommendedName>
        <fullName evidence="4">GAP family protein</fullName>
    </recommendedName>
</protein>
<dbReference type="Proteomes" id="UP000220922">
    <property type="component" value="Unassembled WGS sequence"/>
</dbReference>
<evidence type="ECO:0000313" key="3">
    <source>
        <dbReference type="Proteomes" id="UP000220922"/>
    </source>
</evidence>
<feature type="transmembrane region" description="Helical" evidence="1">
    <location>
        <begin position="154"/>
        <end position="178"/>
    </location>
</feature>
<evidence type="ECO:0000313" key="2">
    <source>
        <dbReference type="EMBL" id="PDV99603.1"/>
    </source>
</evidence>